<dbReference type="AlphaFoldDB" id="D3PY96"/>
<dbReference type="OrthoDB" id="9872170at2"/>
<sequence>MPDPVAAELYDLWKAGAVSLPMVAEVYATAAGGTHATGEGDKDEQAFDRTSNAGVFDPAEQMKDTMFPLGTVYPIWTELRDTLNTVLAKSATNLYDTGEALVTVSENFAEKDAGAAADLDELRKKHLDSQELDQPPGRRLEPPMPDDSKTPGQIDGDKPDDSDVARPFR</sequence>
<feature type="region of interest" description="Disordered" evidence="1">
    <location>
        <begin position="119"/>
        <end position="169"/>
    </location>
</feature>
<proteinExistence type="predicted"/>
<dbReference type="Proteomes" id="UP000000844">
    <property type="component" value="Chromosome"/>
</dbReference>
<dbReference type="RefSeq" id="WP_013017034.1">
    <property type="nucleotide sequence ID" value="NC_013947.1"/>
</dbReference>
<feature type="compositionally biased region" description="Basic and acidic residues" evidence="1">
    <location>
        <begin position="120"/>
        <end position="129"/>
    </location>
</feature>
<evidence type="ECO:0000313" key="2">
    <source>
        <dbReference type="EMBL" id="ADD41463.1"/>
    </source>
</evidence>
<protein>
    <submittedName>
        <fullName evidence="2">Uncharacterized protein</fullName>
    </submittedName>
</protein>
<dbReference type="STRING" id="446470.Snas_1766"/>
<organism evidence="2 3">
    <name type="scientific">Stackebrandtia nassauensis (strain DSM 44728 / CIP 108903 / NRRL B-16338 / NBRC 102104 / LLR-40K-21)</name>
    <dbReference type="NCBI Taxonomy" id="446470"/>
    <lineage>
        <taxon>Bacteria</taxon>
        <taxon>Bacillati</taxon>
        <taxon>Actinomycetota</taxon>
        <taxon>Actinomycetes</taxon>
        <taxon>Glycomycetales</taxon>
        <taxon>Glycomycetaceae</taxon>
        <taxon>Stackebrandtia</taxon>
    </lineage>
</organism>
<reference evidence="2 3" key="1">
    <citation type="journal article" date="2009" name="Stand. Genomic Sci.">
        <title>Complete genome sequence of Stackebrandtia nassauensis type strain (LLR-40K-21).</title>
        <authorList>
            <person name="Munk C."/>
            <person name="Lapidus A."/>
            <person name="Copeland A."/>
            <person name="Jando M."/>
            <person name="Mayilraj S."/>
            <person name="Glavina Del Rio T."/>
            <person name="Nolan M."/>
            <person name="Chen F."/>
            <person name="Lucas S."/>
            <person name="Tice H."/>
            <person name="Cheng J.F."/>
            <person name="Han C."/>
            <person name="Detter J.C."/>
            <person name="Bruce D."/>
            <person name="Goodwin L."/>
            <person name="Chain P."/>
            <person name="Pitluck S."/>
            <person name="Goker M."/>
            <person name="Ovchinikova G."/>
            <person name="Pati A."/>
            <person name="Ivanova N."/>
            <person name="Mavromatis K."/>
            <person name="Chen A."/>
            <person name="Palaniappan K."/>
            <person name="Land M."/>
            <person name="Hauser L."/>
            <person name="Chang Y.J."/>
            <person name="Jeffries C.D."/>
            <person name="Bristow J."/>
            <person name="Eisen J.A."/>
            <person name="Markowitz V."/>
            <person name="Hugenholtz P."/>
            <person name="Kyrpides N.C."/>
            <person name="Klenk H.P."/>
        </authorList>
    </citation>
    <scope>NUCLEOTIDE SEQUENCE [LARGE SCALE GENOMIC DNA]</scope>
    <source>
        <strain evidence="3">DSM 44728 / CIP 108903 / NRRL B-16338 / NBRC 102104 / LLR-40K-21</strain>
    </source>
</reference>
<dbReference type="EMBL" id="CP001778">
    <property type="protein sequence ID" value="ADD41463.1"/>
    <property type="molecule type" value="Genomic_DNA"/>
</dbReference>
<keyword evidence="3" id="KW-1185">Reference proteome</keyword>
<dbReference type="HOGENOM" id="CLU_1577567_0_0_11"/>
<gene>
    <name evidence="2" type="ordered locus">Snas_1766</name>
</gene>
<evidence type="ECO:0000313" key="3">
    <source>
        <dbReference type="Proteomes" id="UP000000844"/>
    </source>
</evidence>
<dbReference type="KEGG" id="sna:Snas_1766"/>
<evidence type="ECO:0000256" key="1">
    <source>
        <dbReference type="SAM" id="MobiDB-lite"/>
    </source>
</evidence>
<accession>D3PY96</accession>
<feature type="compositionally biased region" description="Basic and acidic residues" evidence="1">
    <location>
        <begin position="136"/>
        <end position="169"/>
    </location>
</feature>
<name>D3PY96_STANL</name>